<dbReference type="SUPFAM" id="SSF56672">
    <property type="entry name" value="DNA/RNA polymerases"/>
    <property type="match status" value="1"/>
</dbReference>
<dbReference type="CDD" id="cd01651">
    <property type="entry name" value="RT_G2_intron"/>
    <property type="match status" value="1"/>
</dbReference>
<protein>
    <submittedName>
        <fullName evidence="2">Reverse transcriptase</fullName>
    </submittedName>
</protein>
<evidence type="ECO:0000313" key="3">
    <source>
        <dbReference type="Proteomes" id="UP000190906"/>
    </source>
</evidence>
<comment type="caution">
    <text evidence="2">The sequence shown here is derived from an EMBL/GenBank/DDBJ whole genome shotgun (WGS) entry which is preliminary data.</text>
</comment>
<evidence type="ECO:0000313" key="2">
    <source>
        <dbReference type="EMBL" id="OOR09184.1"/>
    </source>
</evidence>
<dbReference type="PANTHER" id="PTHR34047">
    <property type="entry name" value="NUCLEAR INTRON MATURASE 1, MITOCHONDRIAL-RELATED"/>
    <property type="match status" value="1"/>
</dbReference>
<sequence>MRNPNAVLDNLNKKTINPAYKFERLYRNLYNQEFYFAAYQKIYAKEGNMTRGTDGHTIDGMSLERIDKIIERIKNQSYQPAPSRRVYISKGQNRGKRPLGIPSIDDKLVQEIVRNILEAVFEPTFSNNSHGFRRNRSCHTALTQATKIFKGVKWWVEGDIKGFFDNIDHHILIKLLKRKIKDEKFINLIWKFLRAGYLEDWKFNNTYSDTPQGGIISPILSNIYLNELDKYIEEYKTLFDKGTRRQNNIVYTQKYKRLWYLKKKFADRKVLVPHNELTEITSEVKRLQKDIRTMSSVELMDSSFKRIQYVRYADDFLIGIIGSKQDAEEVKKDLTAFLKNKLNLELSSEKTLITHGKMKARFLGYEVTISNLQAVYKGSNSRIAKRYASNKCEIYMPKEKWIGKLKELKVLKIEKDSSWKSIHRAELINSDNLEILSIYNSEIRGLYNYYKLAKNVHSLQKFRYIMKFSMVKTFANKYKLSVSKIIKKFNHEGNFRISYTTKTGQKHRYFYNEPLKRVYENPTTNKEIDIVPNTMIYAGRNSLIRRLQASKCEWCQTENTAIEMHHVKKLKELKGKQLWERIMIARNRKTLALCKKCHVDLHAGRLD</sequence>
<accession>A0A1S9TGM8</accession>
<organism evidence="2 3">
    <name type="scientific">Bacillus cereus</name>
    <dbReference type="NCBI Taxonomy" id="1396"/>
    <lineage>
        <taxon>Bacteria</taxon>
        <taxon>Bacillati</taxon>
        <taxon>Bacillota</taxon>
        <taxon>Bacilli</taxon>
        <taxon>Bacillales</taxon>
        <taxon>Bacillaceae</taxon>
        <taxon>Bacillus</taxon>
        <taxon>Bacillus cereus group</taxon>
    </lineage>
</organism>
<name>A0A1S9TGM8_BACCE</name>
<dbReference type="InterPro" id="IPR049030">
    <property type="entry name" value="AI2M-like_HNH"/>
</dbReference>
<dbReference type="Pfam" id="PF01348">
    <property type="entry name" value="Intron_maturas2"/>
    <property type="match status" value="1"/>
</dbReference>
<dbReference type="InterPro" id="IPR043502">
    <property type="entry name" value="DNA/RNA_pol_sf"/>
</dbReference>
<dbReference type="PANTHER" id="PTHR34047:SF8">
    <property type="entry name" value="PROTEIN YKFC"/>
    <property type="match status" value="1"/>
</dbReference>
<dbReference type="PROSITE" id="PS50878">
    <property type="entry name" value="RT_POL"/>
    <property type="match status" value="1"/>
</dbReference>
<dbReference type="InterPro" id="IPR051083">
    <property type="entry name" value="GrpII_Intron_Splice-Mob/Def"/>
</dbReference>
<dbReference type="Proteomes" id="UP000190906">
    <property type="component" value="Unassembled WGS sequence"/>
</dbReference>
<keyword evidence="2" id="KW-0808">Transferase</keyword>
<dbReference type="InterPro" id="IPR024937">
    <property type="entry name" value="Domain_X"/>
</dbReference>
<dbReference type="RefSeq" id="WP_078205624.1">
    <property type="nucleotide sequence ID" value="NZ_MUAJ01000056.1"/>
</dbReference>
<evidence type="ECO:0000259" key="1">
    <source>
        <dbReference type="PROSITE" id="PS50878"/>
    </source>
</evidence>
<dbReference type="GO" id="GO:0006397">
    <property type="term" value="P:mRNA processing"/>
    <property type="evidence" value="ECO:0007669"/>
    <property type="project" value="InterPro"/>
</dbReference>
<dbReference type="AlphaFoldDB" id="A0A1S9TGM8"/>
<reference evidence="2 3" key="1">
    <citation type="submission" date="2017-01" db="EMBL/GenBank/DDBJ databases">
        <title>Bacillus cereus isolates.</title>
        <authorList>
            <person name="Beno S.M."/>
        </authorList>
    </citation>
    <scope>NUCLEOTIDE SEQUENCE [LARGE SCALE GENOMIC DNA]</scope>
    <source>
        <strain evidence="2 3">FSL H8-0485</strain>
    </source>
</reference>
<feature type="domain" description="Reverse transcriptase" evidence="1">
    <location>
        <begin position="69"/>
        <end position="367"/>
    </location>
</feature>
<proteinExistence type="predicted"/>
<dbReference type="EMBL" id="MUAJ01000056">
    <property type="protein sequence ID" value="OOR09184.1"/>
    <property type="molecule type" value="Genomic_DNA"/>
</dbReference>
<dbReference type="Pfam" id="PF00078">
    <property type="entry name" value="RVT_1"/>
    <property type="match status" value="2"/>
</dbReference>
<dbReference type="GO" id="GO:0003964">
    <property type="term" value="F:RNA-directed DNA polymerase activity"/>
    <property type="evidence" value="ECO:0007669"/>
    <property type="project" value="UniProtKB-KW"/>
</dbReference>
<dbReference type="Pfam" id="PF21368">
    <property type="entry name" value="AI2M-like_HNH"/>
    <property type="match status" value="1"/>
</dbReference>
<keyword evidence="2" id="KW-0695">RNA-directed DNA polymerase</keyword>
<gene>
    <name evidence="2" type="ORF">BW897_29110</name>
</gene>
<keyword evidence="2" id="KW-0548">Nucleotidyltransferase</keyword>
<dbReference type="InterPro" id="IPR000477">
    <property type="entry name" value="RT_dom"/>
</dbReference>